<evidence type="ECO:0000313" key="1">
    <source>
        <dbReference type="EMBL" id="KHL24153.1"/>
    </source>
</evidence>
<protein>
    <recommendedName>
        <fullName evidence="3">DUF4268 domain-containing protein</fullName>
    </recommendedName>
</protein>
<dbReference type="OrthoDB" id="9027184at2"/>
<organism evidence="1 2">
    <name type="scientific">Croceibacterium mercuriale</name>
    <dbReference type="NCBI Taxonomy" id="1572751"/>
    <lineage>
        <taxon>Bacteria</taxon>
        <taxon>Pseudomonadati</taxon>
        <taxon>Pseudomonadota</taxon>
        <taxon>Alphaproteobacteria</taxon>
        <taxon>Sphingomonadales</taxon>
        <taxon>Erythrobacteraceae</taxon>
        <taxon>Croceibacterium</taxon>
    </lineage>
</organism>
<name>A0A0B2BWY8_9SPHN</name>
<dbReference type="RefSeq" id="WP_039097951.1">
    <property type="nucleotide sequence ID" value="NZ_JTDN01000004.1"/>
</dbReference>
<dbReference type="EMBL" id="JTDN01000004">
    <property type="protein sequence ID" value="KHL24153.1"/>
    <property type="molecule type" value="Genomic_DNA"/>
</dbReference>
<evidence type="ECO:0008006" key="3">
    <source>
        <dbReference type="Google" id="ProtNLM"/>
    </source>
</evidence>
<gene>
    <name evidence="1" type="ORF">PK98_15390</name>
</gene>
<dbReference type="Proteomes" id="UP000030988">
    <property type="component" value="Unassembled WGS sequence"/>
</dbReference>
<dbReference type="AlphaFoldDB" id="A0A0B2BWY8"/>
<reference evidence="1 2" key="1">
    <citation type="submission" date="2014-11" db="EMBL/GenBank/DDBJ databases">
        <title>Draft genome sequence of Kirrobacter mercurialis.</title>
        <authorList>
            <person name="Coil D.A."/>
            <person name="Eisen J.A."/>
        </authorList>
    </citation>
    <scope>NUCLEOTIDE SEQUENCE [LARGE SCALE GENOMIC DNA]</scope>
    <source>
        <strain evidence="1 2">Coronado</strain>
    </source>
</reference>
<evidence type="ECO:0000313" key="2">
    <source>
        <dbReference type="Proteomes" id="UP000030988"/>
    </source>
</evidence>
<proteinExistence type="predicted"/>
<sequence>MDEVVKMEKPAAAARQAFWSMYEDRDPASADDRKMAGATVRWRAVPDTRMVVSRFTQESGVGLFLRGTWGQKVATIAHRLRAADDQLSADLGTGLGDPDHPYTTLLPVDWTDAEAVTAAIEWLVRRTDDYADAVAKHLRADGPGRSPDQQSYVRI</sequence>
<accession>A0A0B2BWY8</accession>
<dbReference type="STRING" id="1572751.PK98_15390"/>
<comment type="caution">
    <text evidence="1">The sequence shown here is derived from an EMBL/GenBank/DDBJ whole genome shotgun (WGS) entry which is preliminary data.</text>
</comment>
<keyword evidence="2" id="KW-1185">Reference proteome</keyword>